<dbReference type="InterPro" id="IPR016177">
    <property type="entry name" value="DNA-bd_dom_sf"/>
</dbReference>
<feature type="compositionally biased region" description="Basic and acidic residues" evidence="7">
    <location>
        <begin position="24"/>
        <end position="36"/>
    </location>
</feature>
<dbReference type="EMBL" id="CM004387">
    <property type="protein sequence ID" value="OAY59311.1"/>
    <property type="molecule type" value="Genomic_DNA"/>
</dbReference>
<sequence>MDKKQISKIPSSHQKNQTVSSESLEDRDKRSTEDIINKQARKSSNNGGLMRRYLGVRQRPSGRWVAEIKDSSQKLRLWLGTFDTAEEAAMAYDSAARLLRGRNAKTNFDFHGNSIDTHQENCRFLGKNPRLYQLFQHAVMKNHARSSSPSAAAGEISNGTPWLDQNFEAMVEEDGSKKLCGLSIGSSKVYSSVIVAPSFSASSSSSSLLCQGEQNSCKKV</sequence>
<reference evidence="10" key="1">
    <citation type="journal article" date="2016" name="Nat. Biotechnol.">
        <title>Sequencing wild and cultivated cassava and related species reveals extensive interspecific hybridization and genetic diversity.</title>
        <authorList>
            <person name="Bredeson J.V."/>
            <person name="Lyons J.B."/>
            <person name="Prochnik S.E."/>
            <person name="Wu G.A."/>
            <person name="Ha C.M."/>
            <person name="Edsinger-Gonzales E."/>
            <person name="Grimwood J."/>
            <person name="Schmutz J."/>
            <person name="Rabbi I.Y."/>
            <person name="Egesi C."/>
            <person name="Nauluvula P."/>
            <person name="Lebot V."/>
            <person name="Ndunguru J."/>
            <person name="Mkamilo G."/>
            <person name="Bart R.S."/>
            <person name="Setter T.L."/>
            <person name="Gleadow R.M."/>
            <person name="Kulakow P."/>
            <person name="Ferguson M.E."/>
            <person name="Rounsley S."/>
            <person name="Rokhsar D.S."/>
        </authorList>
    </citation>
    <scope>NUCLEOTIDE SEQUENCE [LARGE SCALE GENOMIC DNA]</scope>
    <source>
        <strain evidence="10">cv. AM560-2</strain>
    </source>
</reference>
<dbReference type="PROSITE" id="PS51032">
    <property type="entry name" value="AP2_ERF"/>
    <property type="match status" value="1"/>
</dbReference>
<dbReference type="FunFam" id="3.30.730.10:FF:000005">
    <property type="entry name" value="ethylene-responsive transcription factor RAP2-11"/>
    <property type="match status" value="1"/>
</dbReference>
<dbReference type="OMA" id="MKHAIMK"/>
<dbReference type="Gramene" id="Manes.01G022500.1.v8.1">
    <property type="protein sequence ID" value="Manes.01G022500.1.v8.1.CDS.1"/>
    <property type="gene ID" value="Manes.01G022500.v8.1"/>
</dbReference>
<evidence type="ECO:0000256" key="2">
    <source>
        <dbReference type="ARBA" id="ARBA00023015"/>
    </source>
</evidence>
<dbReference type="STRING" id="3983.A0A2C9WHG5"/>
<evidence type="ECO:0000256" key="1">
    <source>
        <dbReference type="ARBA" id="ARBA00004123"/>
    </source>
</evidence>
<dbReference type="InterPro" id="IPR050913">
    <property type="entry name" value="AP2/ERF_ERF"/>
</dbReference>
<gene>
    <name evidence="9" type="ORF">MANES_01G022500v8</name>
</gene>
<dbReference type="Proteomes" id="UP000091857">
    <property type="component" value="Chromosome 1"/>
</dbReference>
<keyword evidence="5" id="KW-0539">Nucleus</keyword>
<evidence type="ECO:0000256" key="5">
    <source>
        <dbReference type="ARBA" id="ARBA00023242"/>
    </source>
</evidence>
<organism evidence="9 10">
    <name type="scientific">Manihot esculenta</name>
    <name type="common">Cassava</name>
    <name type="synonym">Jatropha manihot</name>
    <dbReference type="NCBI Taxonomy" id="3983"/>
    <lineage>
        <taxon>Eukaryota</taxon>
        <taxon>Viridiplantae</taxon>
        <taxon>Streptophyta</taxon>
        <taxon>Embryophyta</taxon>
        <taxon>Tracheophyta</taxon>
        <taxon>Spermatophyta</taxon>
        <taxon>Magnoliopsida</taxon>
        <taxon>eudicotyledons</taxon>
        <taxon>Gunneridae</taxon>
        <taxon>Pentapetalae</taxon>
        <taxon>rosids</taxon>
        <taxon>fabids</taxon>
        <taxon>Malpighiales</taxon>
        <taxon>Euphorbiaceae</taxon>
        <taxon>Crotonoideae</taxon>
        <taxon>Manihoteae</taxon>
        <taxon>Manihot</taxon>
    </lineage>
</organism>
<dbReference type="AlphaFoldDB" id="A0A2C9WHG5"/>
<dbReference type="SMART" id="SM00380">
    <property type="entry name" value="AP2"/>
    <property type="match status" value="1"/>
</dbReference>
<keyword evidence="3" id="KW-0238">DNA-binding</keyword>
<dbReference type="GO" id="GO:0009877">
    <property type="term" value="P:nodulation"/>
    <property type="evidence" value="ECO:0007669"/>
    <property type="project" value="UniProtKB-ARBA"/>
</dbReference>
<accession>A0A2C9WHG5</accession>
<feature type="domain" description="AP2/ERF" evidence="8">
    <location>
        <begin position="52"/>
        <end position="109"/>
    </location>
</feature>
<comment type="caution">
    <text evidence="9">The sequence shown here is derived from an EMBL/GenBank/DDBJ whole genome shotgun (WGS) entry which is preliminary data.</text>
</comment>
<name>A0A2C9WHG5_MANES</name>
<dbReference type="SMR" id="A0A2C9WHG5"/>
<keyword evidence="4" id="KW-0804">Transcription</keyword>
<dbReference type="OrthoDB" id="773121at2759"/>
<dbReference type="Gene3D" id="3.30.730.10">
    <property type="entry name" value="AP2/ERF domain"/>
    <property type="match status" value="1"/>
</dbReference>
<dbReference type="PANTHER" id="PTHR31194:SF82">
    <property type="entry name" value="AP2_ERF DOMAIN-CONTAINING PROTEIN"/>
    <property type="match status" value="1"/>
</dbReference>
<dbReference type="GO" id="GO:0005634">
    <property type="term" value="C:nucleus"/>
    <property type="evidence" value="ECO:0000318"/>
    <property type="project" value="GO_Central"/>
</dbReference>
<comment type="subcellular location">
    <subcellularLocation>
        <location evidence="1">Nucleus</location>
    </subcellularLocation>
</comment>
<evidence type="ECO:0000256" key="4">
    <source>
        <dbReference type="ARBA" id="ARBA00023163"/>
    </source>
</evidence>
<evidence type="ECO:0000259" key="8">
    <source>
        <dbReference type="PROSITE" id="PS51032"/>
    </source>
</evidence>
<evidence type="ECO:0000256" key="6">
    <source>
        <dbReference type="ARBA" id="ARBA00024343"/>
    </source>
</evidence>
<dbReference type="InterPro" id="IPR001471">
    <property type="entry name" value="AP2/ERF_dom"/>
</dbReference>
<dbReference type="InterPro" id="IPR036955">
    <property type="entry name" value="AP2/ERF_dom_sf"/>
</dbReference>
<feature type="compositionally biased region" description="Polar residues" evidence="7">
    <location>
        <begin position="8"/>
        <end position="22"/>
    </location>
</feature>
<dbReference type="PANTHER" id="PTHR31194">
    <property type="entry name" value="SHN SHINE , DNA BINDING / TRANSCRIPTION FACTOR"/>
    <property type="match status" value="1"/>
</dbReference>
<dbReference type="Pfam" id="PF00847">
    <property type="entry name" value="AP2"/>
    <property type="match status" value="1"/>
</dbReference>
<evidence type="ECO:0000256" key="7">
    <source>
        <dbReference type="SAM" id="MobiDB-lite"/>
    </source>
</evidence>
<feature type="region of interest" description="Disordered" evidence="7">
    <location>
        <begin position="1"/>
        <end position="51"/>
    </location>
</feature>
<evidence type="ECO:0000256" key="3">
    <source>
        <dbReference type="ARBA" id="ARBA00023125"/>
    </source>
</evidence>
<dbReference type="SUPFAM" id="SSF54171">
    <property type="entry name" value="DNA-binding domain"/>
    <property type="match status" value="1"/>
</dbReference>
<dbReference type="CDD" id="cd00018">
    <property type="entry name" value="AP2"/>
    <property type="match status" value="1"/>
</dbReference>
<protein>
    <recommendedName>
        <fullName evidence="8">AP2/ERF domain-containing protein</fullName>
    </recommendedName>
</protein>
<keyword evidence="2" id="KW-0805">Transcription regulation</keyword>
<dbReference type="PRINTS" id="PR00367">
    <property type="entry name" value="ETHRSPELEMNT"/>
</dbReference>
<proteinExistence type="inferred from homology"/>
<comment type="similarity">
    <text evidence="6">Belongs to the AP2/ERF transcription factor family. ERF subfamily.</text>
</comment>
<keyword evidence="10" id="KW-1185">Reference proteome</keyword>
<evidence type="ECO:0000313" key="9">
    <source>
        <dbReference type="EMBL" id="OAY59311.1"/>
    </source>
</evidence>
<evidence type="ECO:0000313" key="10">
    <source>
        <dbReference type="Proteomes" id="UP000091857"/>
    </source>
</evidence>
<dbReference type="GO" id="GO:0000976">
    <property type="term" value="F:transcription cis-regulatory region binding"/>
    <property type="evidence" value="ECO:0000318"/>
    <property type="project" value="GO_Central"/>
</dbReference>
<dbReference type="GO" id="GO:0003700">
    <property type="term" value="F:DNA-binding transcription factor activity"/>
    <property type="evidence" value="ECO:0000318"/>
    <property type="project" value="GO_Central"/>
</dbReference>